<reference evidence="1 2" key="1">
    <citation type="submission" date="2020-08" db="EMBL/GenBank/DDBJ databases">
        <title>Sequencing the genomes of 1000 actinobacteria strains.</title>
        <authorList>
            <person name="Klenk H.-P."/>
        </authorList>
    </citation>
    <scope>NUCLEOTIDE SEQUENCE [LARGE SCALE GENOMIC DNA]</scope>
    <source>
        <strain evidence="1 2">DSM 45809</strain>
    </source>
</reference>
<dbReference type="Gene3D" id="1.25.10.10">
    <property type="entry name" value="Leucine-rich Repeat Variant"/>
    <property type="match status" value="1"/>
</dbReference>
<evidence type="ECO:0000313" key="2">
    <source>
        <dbReference type="Proteomes" id="UP000546162"/>
    </source>
</evidence>
<keyword evidence="2" id="KW-1185">Reference proteome</keyword>
<name>A0A7W7M9L4_9ACTN</name>
<dbReference type="InterPro" id="IPR011989">
    <property type="entry name" value="ARM-like"/>
</dbReference>
<gene>
    <name evidence="1" type="ORF">BJY16_005602</name>
</gene>
<accession>A0A7W7M9L4</accession>
<protein>
    <submittedName>
        <fullName evidence="1">HEAT repeat protein</fullName>
    </submittedName>
</protein>
<sequence length="296" mass="32442">MSGFGSPSQEELPLELLLRLAQREIQDDDGVVGLPSLLALHRRPTRDVFDRAAALTGDSSPRRRELGVRILRELGDEQADGRRPFTEETVPLLLDRLRDEAEPSVTCWIVSALGYHRAQEALPRVATLADHPDERVRFHVAAALPGLVDLDRVAPEAAAALIRLCHDDDAETRYYALYAVTREIPSLDVEVVTRLTEQLAGDPDEQISAMAAAHHSAIGEVRELLGDALERGIATGAYDHLIGPVLVTLACAGDAGLLDEEVRRRLGAAAEPIHTARLAGDLVAWWTDKESRITWD</sequence>
<comment type="caution">
    <text evidence="1">The sequence shown here is derived from an EMBL/GenBank/DDBJ whole genome shotgun (WGS) entry which is preliminary data.</text>
</comment>
<organism evidence="1 2">
    <name type="scientific">Actinoplanes octamycinicus</name>
    <dbReference type="NCBI Taxonomy" id="135948"/>
    <lineage>
        <taxon>Bacteria</taxon>
        <taxon>Bacillati</taxon>
        <taxon>Actinomycetota</taxon>
        <taxon>Actinomycetes</taxon>
        <taxon>Micromonosporales</taxon>
        <taxon>Micromonosporaceae</taxon>
        <taxon>Actinoplanes</taxon>
    </lineage>
</organism>
<dbReference type="EMBL" id="JACHNB010000001">
    <property type="protein sequence ID" value="MBB4742143.1"/>
    <property type="molecule type" value="Genomic_DNA"/>
</dbReference>
<dbReference type="Proteomes" id="UP000546162">
    <property type="component" value="Unassembled WGS sequence"/>
</dbReference>
<dbReference type="SUPFAM" id="SSF48371">
    <property type="entry name" value="ARM repeat"/>
    <property type="match status" value="1"/>
</dbReference>
<dbReference type="AlphaFoldDB" id="A0A7W7M9L4"/>
<dbReference type="RefSeq" id="WP_185042550.1">
    <property type="nucleotide sequence ID" value="NZ_BAABFG010000005.1"/>
</dbReference>
<dbReference type="Pfam" id="PF13646">
    <property type="entry name" value="HEAT_2"/>
    <property type="match status" value="1"/>
</dbReference>
<dbReference type="InterPro" id="IPR016024">
    <property type="entry name" value="ARM-type_fold"/>
</dbReference>
<evidence type="ECO:0000313" key="1">
    <source>
        <dbReference type="EMBL" id="MBB4742143.1"/>
    </source>
</evidence>
<proteinExistence type="predicted"/>